<accession>A0AA88XTW4</accession>
<feature type="region of interest" description="Disordered" evidence="10">
    <location>
        <begin position="1755"/>
        <end position="1830"/>
    </location>
</feature>
<dbReference type="SMART" id="SM00303">
    <property type="entry name" value="GPS"/>
    <property type="match status" value="1"/>
</dbReference>
<dbReference type="InterPro" id="IPR001024">
    <property type="entry name" value="PLAT/LH2_dom"/>
</dbReference>
<feature type="compositionally biased region" description="Polar residues" evidence="10">
    <location>
        <begin position="1756"/>
        <end position="1765"/>
    </location>
</feature>
<evidence type="ECO:0000259" key="13">
    <source>
        <dbReference type="PROSITE" id="PS50221"/>
    </source>
</evidence>
<dbReference type="InterPro" id="IPR057244">
    <property type="entry name" value="GAIN_B"/>
</dbReference>
<dbReference type="Pfam" id="PF01477">
    <property type="entry name" value="PLAT"/>
    <property type="match status" value="1"/>
</dbReference>
<dbReference type="Gene3D" id="2.60.220.50">
    <property type="match status" value="1"/>
</dbReference>
<feature type="transmembrane region" description="Helical" evidence="11">
    <location>
        <begin position="1491"/>
        <end position="1507"/>
    </location>
</feature>
<feature type="region of interest" description="Disordered" evidence="10">
    <location>
        <begin position="821"/>
        <end position="840"/>
    </location>
</feature>
<dbReference type="InterPro" id="IPR003915">
    <property type="entry name" value="PKD_2"/>
</dbReference>
<dbReference type="InterPro" id="IPR046791">
    <property type="entry name" value="Polycystin_dom"/>
</dbReference>
<feature type="transmembrane region" description="Helical" evidence="11">
    <location>
        <begin position="1153"/>
        <end position="1171"/>
    </location>
</feature>
<dbReference type="PROSITE" id="PS50095">
    <property type="entry name" value="PLAT"/>
    <property type="match status" value="1"/>
</dbReference>
<feature type="region of interest" description="Disordered" evidence="10">
    <location>
        <begin position="870"/>
        <end position="952"/>
    </location>
</feature>
<feature type="transmembrane region" description="Helical" evidence="11">
    <location>
        <begin position="1401"/>
        <end position="1423"/>
    </location>
</feature>
<protein>
    <recommendedName>
        <fullName evidence="16">Polycystic kidney disease protein 1-like 2</fullName>
    </recommendedName>
</protein>
<dbReference type="PRINTS" id="PR01433">
    <property type="entry name" value="POLYCYSTIN2"/>
</dbReference>
<proteinExistence type="inferred from homology"/>
<keyword evidence="4" id="KW-0677">Repeat</keyword>
<feature type="transmembrane region" description="Helical" evidence="11">
    <location>
        <begin position="1033"/>
        <end position="1056"/>
    </location>
</feature>
<evidence type="ECO:0000256" key="6">
    <source>
        <dbReference type="ARBA" id="ARBA00023136"/>
    </source>
</evidence>
<dbReference type="PANTHER" id="PTHR46730:SF3">
    <property type="entry name" value="POLYCYSTIN-1"/>
    <property type="match status" value="1"/>
</dbReference>
<dbReference type="PANTHER" id="PTHR46730">
    <property type="entry name" value="POLYCYSTIN-1"/>
    <property type="match status" value="1"/>
</dbReference>
<dbReference type="EMBL" id="VSWD01000010">
    <property type="protein sequence ID" value="KAK3091775.1"/>
    <property type="molecule type" value="Genomic_DNA"/>
</dbReference>
<dbReference type="Proteomes" id="UP001186944">
    <property type="component" value="Unassembled WGS sequence"/>
</dbReference>
<comment type="similarity">
    <text evidence="2">Belongs to the polycystin family.</text>
</comment>
<comment type="caution">
    <text evidence="9">Lacks conserved residue(s) required for the propagation of feature annotation.</text>
</comment>
<feature type="compositionally biased region" description="Basic and acidic residues" evidence="10">
    <location>
        <begin position="906"/>
        <end position="915"/>
    </location>
</feature>
<keyword evidence="7" id="KW-1015">Disulfide bond</keyword>
<keyword evidence="8" id="KW-0325">Glycoprotein</keyword>
<dbReference type="InterPro" id="IPR000203">
    <property type="entry name" value="GPS"/>
</dbReference>
<evidence type="ECO:0000259" key="12">
    <source>
        <dbReference type="PROSITE" id="PS50095"/>
    </source>
</evidence>
<dbReference type="Pfam" id="PF01825">
    <property type="entry name" value="GPS"/>
    <property type="match status" value="1"/>
</dbReference>
<evidence type="ECO:0000256" key="11">
    <source>
        <dbReference type="SAM" id="Phobius"/>
    </source>
</evidence>
<comment type="caution">
    <text evidence="14">The sequence shown here is derived from an EMBL/GenBank/DDBJ whole genome shotgun (WGS) entry which is preliminary data.</text>
</comment>
<keyword evidence="3 11" id="KW-0812">Transmembrane</keyword>
<dbReference type="InterPro" id="IPR013122">
    <property type="entry name" value="PKD1_2_channel"/>
</dbReference>
<feature type="transmembrane region" description="Helical" evidence="11">
    <location>
        <begin position="1068"/>
        <end position="1094"/>
    </location>
</feature>
<feature type="transmembrane region" description="Helical" evidence="11">
    <location>
        <begin position="1592"/>
        <end position="1614"/>
    </location>
</feature>
<evidence type="ECO:0000313" key="15">
    <source>
        <dbReference type="Proteomes" id="UP001186944"/>
    </source>
</evidence>
<dbReference type="GO" id="GO:0005509">
    <property type="term" value="F:calcium ion binding"/>
    <property type="evidence" value="ECO:0007669"/>
    <property type="project" value="InterPro"/>
</dbReference>
<evidence type="ECO:0000256" key="10">
    <source>
        <dbReference type="SAM" id="MobiDB-lite"/>
    </source>
</evidence>
<dbReference type="GO" id="GO:0005261">
    <property type="term" value="F:monoatomic cation channel activity"/>
    <property type="evidence" value="ECO:0007669"/>
    <property type="project" value="TreeGrafter"/>
</dbReference>
<evidence type="ECO:0000256" key="1">
    <source>
        <dbReference type="ARBA" id="ARBA00004141"/>
    </source>
</evidence>
<evidence type="ECO:0000256" key="8">
    <source>
        <dbReference type="ARBA" id="ARBA00023180"/>
    </source>
</evidence>
<dbReference type="Gene3D" id="2.60.60.20">
    <property type="entry name" value="PLAT/LH2 domain"/>
    <property type="match status" value="1"/>
</dbReference>
<evidence type="ECO:0000256" key="4">
    <source>
        <dbReference type="ARBA" id="ARBA00022737"/>
    </source>
</evidence>
<evidence type="ECO:0000256" key="9">
    <source>
        <dbReference type="PROSITE-ProRule" id="PRU00152"/>
    </source>
</evidence>
<comment type="subcellular location">
    <subcellularLocation>
        <location evidence="1">Membrane</location>
        <topology evidence="1">Multi-pass membrane protein</topology>
    </subcellularLocation>
</comment>
<reference evidence="14" key="1">
    <citation type="submission" date="2019-08" db="EMBL/GenBank/DDBJ databases">
        <title>The improved chromosome-level genome for the pearl oyster Pinctada fucata martensii using PacBio sequencing and Hi-C.</title>
        <authorList>
            <person name="Zheng Z."/>
        </authorList>
    </citation>
    <scope>NUCLEOTIDE SEQUENCE</scope>
    <source>
        <strain evidence="14">ZZ-2019</strain>
        <tissue evidence="14">Adductor muscle</tissue>
    </source>
</reference>
<dbReference type="Pfam" id="PF08016">
    <property type="entry name" value="PKD_channel"/>
    <property type="match status" value="1"/>
</dbReference>
<evidence type="ECO:0000256" key="7">
    <source>
        <dbReference type="ARBA" id="ARBA00023157"/>
    </source>
</evidence>
<keyword evidence="5 11" id="KW-1133">Transmembrane helix</keyword>
<organism evidence="14 15">
    <name type="scientific">Pinctada imbricata</name>
    <name type="common">Atlantic pearl-oyster</name>
    <name type="synonym">Pinctada martensii</name>
    <dbReference type="NCBI Taxonomy" id="66713"/>
    <lineage>
        <taxon>Eukaryota</taxon>
        <taxon>Metazoa</taxon>
        <taxon>Spiralia</taxon>
        <taxon>Lophotrochozoa</taxon>
        <taxon>Mollusca</taxon>
        <taxon>Bivalvia</taxon>
        <taxon>Autobranchia</taxon>
        <taxon>Pteriomorphia</taxon>
        <taxon>Pterioida</taxon>
        <taxon>Pterioidea</taxon>
        <taxon>Pteriidae</taxon>
        <taxon>Pinctada</taxon>
    </lineage>
</organism>
<name>A0AA88XTW4_PINIB</name>
<feature type="region of interest" description="Disordered" evidence="10">
    <location>
        <begin position="772"/>
        <end position="792"/>
    </location>
</feature>
<dbReference type="PROSITE" id="PS50221">
    <property type="entry name" value="GAIN_B"/>
    <property type="match status" value="1"/>
</dbReference>
<evidence type="ECO:0008006" key="16">
    <source>
        <dbReference type="Google" id="ProtNLM"/>
    </source>
</evidence>
<evidence type="ECO:0000256" key="3">
    <source>
        <dbReference type="ARBA" id="ARBA00022692"/>
    </source>
</evidence>
<evidence type="ECO:0000256" key="5">
    <source>
        <dbReference type="ARBA" id="ARBA00022989"/>
    </source>
</evidence>
<sequence length="1850" mass="209044">MGQFVVLYYGSMSTGDFYVAPWPASTGSTRSSVKIKIFVEDISGGVLQAFDQDVTITSPTFTGTKAEYIWERAQTTLANLVLENNPTLILQYSIALAHEINEESKLSPKTLETSMVRTFVPKISTIDTSASSLSAQDHKINIVTSAHGKGEDIVTILMRNRIIGQEPKAIELSGIKVQGNRVTAADVTSNYQTNGLGIEVQSDTLDGIYSNEVIQVIMGITECPFTWDFVNSFQINSQIMSMSFKGTDGSDIRVSNLATDREVKFYLPDASTSGYTITGSTLYNSTGYNPTDGITYTTLNNLRSNKKKKINIDTSQGSEGLAFHVQLRILSILNASAPAGTTPTGEITFYLGKGYEASPSSYEQVMVVEEDNMAAGVNHTTYTMFISSSDFDPSATYSISVYNNDANFAYNISVGIYFTSCQYYDTSSNQWRTDGCYPTKESIPTYAVCKCNHLTAFGGGMLVPPSAISFSDIINLDFTTNPVVFITCSIIFVVYVVAVFICRKLDKLDLEKMATIPLCGKDGSFKYEVTVVTGRQTGAGTTAHIGIKLTGEYGNSKHRHLAKHGAFCRNSQDSFIIAHDTNLGNIHKILVWHDNYGLDPSWYLTQIIVRDLQTEKKYYFFANSWLSLEMDDGYIQKELKAAGSSEIQRFSRVFGHAMSNAMADRHLWVSIMDRMPSSRFTRVQRATVCVTLLYALWVAGGHGPRPVTAQTIEIENAIDNNSHYSSFRTASGDDILSYYDRESTTDSFQVPHSQPIRRTRTMKTNTKPVIEETSLKSGPPPSAEGAVGHDRTNFKLKRTNNPKIWNQDAILDNWPNLPVYNERMDDPPPKTPIRRSSVAEEKVKDAADEIMTYLDNVERDCMEKEATAIKQQRATGGATGGGGGAKPLTRKPTTKLQRTGWEDVDDLLHPDDAKTKPRGLIRRVSSVNPSSKPNSSQSGAKGFTPRQDATISKVPSFGSNKVSKWVSKLRPTMSVDSIGTNATHQAMPQVEPVGPLEPDMTMARSNTEFQTFDEMEEELPFSSSTFCCTLPSWCVYIGYVLCFMIASTFIIIVLLYGQEFGAEIALKWLLALIFSLIFSFFLIEPVKALFIALYMAAIEKKSEDTDDVIVPTYDASNERVKESKFKPLGGFALMNAKDDGQKVRRMRLMLRQFCAYMFYLWLIMALCYIYFPYHNYLLTHNTENTFVYSTFDNTDYSFKNMTSISDFWSWSKTVLAGGLHQEELSSHEEYNTLLGVARMRQVRGLLVDCPASEHTIHPGVSDLIDSTCRGSLGYTEDTYHYGYWWNLSQSQNLSWRYYSSGMTGNKRRFGNVYSYGGGGYLQNLGSTYNDTLSILEDLENRDWIDLRTRAVFVDFTVYSGAEDITTFISLMVEFPLSGALNTTYDIQTHKMLRFINGKVDPYMVCEVILFALVLYYTIHLVLGMKDQGCKFFKNLWNWFELLTVTLTMVAVGLYMGCVITATDVFQQFLDNRYGFTNFETVSDIHTSMRHLHAWLLFFIMLKVVKQIRFIKFLHLYEKTLTYASPKLAGVFLIFLILYLDHGMIAYLFYGRKHVDYSNYWTTLTSILGLVRGTYNFHPLLDKDEIFTHCFLYIYYAFSYGLTIALIVAILTNSYKFTKSQMYYKATLDMQDYEMIEFMMKRFRLWAGIDKPKPEFRKVHFKGLPSVSDRCSTSQSNRSISTDSGNSSLLQEITERNINSAADQLSYSWEKVLKTMAEVEFLDDQEEHLMHKTQKEIDEWKFQSRIRNYESERQGLLTWQKQQQPRSKIPHRTMTQNSLPGKADMGASPLKPTNSAGGRKPEPSARGRRPLSDGGRIEQEQQIQKPTQKERLSVYNFFKSVKKPSKDAWNK</sequence>
<keyword evidence="15" id="KW-1185">Reference proteome</keyword>
<dbReference type="SUPFAM" id="SSF49723">
    <property type="entry name" value="Lipase/lipooxygenase domain (PLAT/LH2 domain)"/>
    <property type="match status" value="1"/>
</dbReference>
<dbReference type="SMART" id="SM00308">
    <property type="entry name" value="LH2"/>
    <property type="match status" value="1"/>
</dbReference>
<evidence type="ECO:0000313" key="14">
    <source>
        <dbReference type="EMBL" id="KAK3091775.1"/>
    </source>
</evidence>
<dbReference type="GO" id="GO:0006816">
    <property type="term" value="P:calcium ion transport"/>
    <property type="evidence" value="ECO:0007669"/>
    <property type="project" value="TreeGrafter"/>
</dbReference>
<dbReference type="InterPro" id="IPR036392">
    <property type="entry name" value="PLAT/LH2_dom_sf"/>
</dbReference>
<dbReference type="Pfam" id="PF20519">
    <property type="entry name" value="Polycystin_dom"/>
    <property type="match status" value="1"/>
</dbReference>
<feature type="compositionally biased region" description="Low complexity" evidence="10">
    <location>
        <begin position="924"/>
        <end position="938"/>
    </location>
</feature>
<feature type="domain" description="PLAT" evidence="12">
    <location>
        <begin position="525"/>
        <end position="640"/>
    </location>
</feature>
<keyword evidence="6 11" id="KW-0472">Membrane</keyword>
<gene>
    <name evidence="14" type="ORF">FSP39_022553</name>
</gene>
<feature type="transmembrane region" description="Helical" evidence="11">
    <location>
        <begin position="1435"/>
        <end position="1461"/>
    </location>
</feature>
<evidence type="ECO:0000256" key="2">
    <source>
        <dbReference type="ARBA" id="ARBA00007200"/>
    </source>
</evidence>
<feature type="transmembrane region" description="Helical" evidence="11">
    <location>
        <begin position="1527"/>
        <end position="1549"/>
    </location>
</feature>
<feature type="domain" description="GAIN-B" evidence="13">
    <location>
        <begin position="331"/>
        <end position="469"/>
    </location>
</feature>
<dbReference type="InterPro" id="IPR046338">
    <property type="entry name" value="GAIN_dom_sf"/>
</dbReference>
<dbReference type="GO" id="GO:0005886">
    <property type="term" value="C:plasma membrane"/>
    <property type="evidence" value="ECO:0007669"/>
    <property type="project" value="TreeGrafter"/>
</dbReference>